<dbReference type="PANTHER" id="PTHR33164:SF57">
    <property type="entry name" value="MARR-FAMILY TRANSCRIPTIONAL REGULATOR"/>
    <property type="match status" value="1"/>
</dbReference>
<dbReference type="InterPro" id="IPR036390">
    <property type="entry name" value="WH_DNA-bd_sf"/>
</dbReference>
<dbReference type="InterPro" id="IPR039422">
    <property type="entry name" value="MarR/SlyA-like"/>
</dbReference>
<evidence type="ECO:0000256" key="2">
    <source>
        <dbReference type="ARBA" id="ARBA00023125"/>
    </source>
</evidence>
<evidence type="ECO:0000256" key="1">
    <source>
        <dbReference type="ARBA" id="ARBA00023015"/>
    </source>
</evidence>
<reference evidence="5 6" key="1">
    <citation type="submission" date="2020-07" db="EMBL/GenBank/DDBJ databases">
        <title>Sequencing the genomes of 1000 actinobacteria strains.</title>
        <authorList>
            <person name="Klenk H.-P."/>
        </authorList>
    </citation>
    <scope>NUCLEOTIDE SEQUENCE [LARGE SCALE GENOMIC DNA]</scope>
    <source>
        <strain evidence="5 6">DSM 26341</strain>
    </source>
</reference>
<proteinExistence type="predicted"/>
<evidence type="ECO:0000313" key="6">
    <source>
        <dbReference type="Proteomes" id="UP000539111"/>
    </source>
</evidence>
<dbReference type="GO" id="GO:0003677">
    <property type="term" value="F:DNA binding"/>
    <property type="evidence" value="ECO:0007669"/>
    <property type="project" value="UniProtKB-KW"/>
</dbReference>
<organism evidence="5 6">
    <name type="scientific">Spelaeicoccus albus</name>
    <dbReference type="NCBI Taxonomy" id="1280376"/>
    <lineage>
        <taxon>Bacteria</taxon>
        <taxon>Bacillati</taxon>
        <taxon>Actinomycetota</taxon>
        <taxon>Actinomycetes</taxon>
        <taxon>Micrococcales</taxon>
        <taxon>Brevibacteriaceae</taxon>
        <taxon>Spelaeicoccus</taxon>
    </lineage>
</organism>
<dbReference type="InterPro" id="IPR000835">
    <property type="entry name" value="HTH_MarR-typ"/>
</dbReference>
<dbReference type="SMART" id="SM00347">
    <property type="entry name" value="HTH_MARR"/>
    <property type="match status" value="1"/>
</dbReference>
<dbReference type="PANTHER" id="PTHR33164">
    <property type="entry name" value="TRANSCRIPTIONAL REGULATOR, MARR FAMILY"/>
    <property type="match status" value="1"/>
</dbReference>
<name>A0A7Z0IIE4_9MICO</name>
<dbReference type="PROSITE" id="PS50995">
    <property type="entry name" value="HTH_MARR_2"/>
    <property type="match status" value="1"/>
</dbReference>
<dbReference type="SUPFAM" id="SSF46785">
    <property type="entry name" value="Winged helix' DNA-binding domain"/>
    <property type="match status" value="1"/>
</dbReference>
<comment type="caution">
    <text evidence="5">The sequence shown here is derived from an EMBL/GenBank/DDBJ whole genome shotgun (WGS) entry which is preliminary data.</text>
</comment>
<evidence type="ECO:0000313" key="5">
    <source>
        <dbReference type="EMBL" id="NYI68448.1"/>
    </source>
</evidence>
<accession>A0A7Z0IIE4</accession>
<dbReference type="InterPro" id="IPR023187">
    <property type="entry name" value="Tscrpt_reg_MarR-type_CS"/>
</dbReference>
<keyword evidence="1" id="KW-0805">Transcription regulation</keyword>
<keyword evidence="2 5" id="KW-0238">DNA-binding</keyword>
<gene>
    <name evidence="5" type="ORF">BJY26_002754</name>
</gene>
<keyword evidence="3" id="KW-0804">Transcription</keyword>
<dbReference type="Proteomes" id="UP000539111">
    <property type="component" value="Unassembled WGS sequence"/>
</dbReference>
<dbReference type="InterPro" id="IPR036388">
    <property type="entry name" value="WH-like_DNA-bd_sf"/>
</dbReference>
<keyword evidence="6" id="KW-1185">Reference proteome</keyword>
<dbReference type="GO" id="GO:0006950">
    <property type="term" value="P:response to stress"/>
    <property type="evidence" value="ECO:0007669"/>
    <property type="project" value="TreeGrafter"/>
</dbReference>
<dbReference type="PROSITE" id="PS01117">
    <property type="entry name" value="HTH_MARR_1"/>
    <property type="match status" value="1"/>
</dbReference>
<dbReference type="EMBL" id="JACBZP010000001">
    <property type="protein sequence ID" value="NYI68448.1"/>
    <property type="molecule type" value="Genomic_DNA"/>
</dbReference>
<sequence length="146" mass="15534">MYSADELAGGVRALARVARMLERSTSELSFGHYRILTSIASGHERAAAIATLLSLGRPTVSAAVDSLARRGLLTRAATDADGRVRSLALTPSGVDLLHRVEAAMTERLAVLCDNAPDGEALLRALVHMGEALDAVHADHRRARDAR</sequence>
<dbReference type="GO" id="GO:0003700">
    <property type="term" value="F:DNA-binding transcription factor activity"/>
    <property type="evidence" value="ECO:0007669"/>
    <property type="project" value="InterPro"/>
</dbReference>
<dbReference type="Pfam" id="PF12802">
    <property type="entry name" value="MarR_2"/>
    <property type="match status" value="1"/>
</dbReference>
<protein>
    <submittedName>
        <fullName evidence="5">DNA-binding MarR family transcriptional regulator</fullName>
    </submittedName>
</protein>
<evidence type="ECO:0000259" key="4">
    <source>
        <dbReference type="PROSITE" id="PS50995"/>
    </source>
</evidence>
<dbReference type="RefSeq" id="WP_179428796.1">
    <property type="nucleotide sequence ID" value="NZ_JACBZP010000001.1"/>
</dbReference>
<dbReference type="AlphaFoldDB" id="A0A7Z0IIE4"/>
<evidence type="ECO:0000256" key="3">
    <source>
        <dbReference type="ARBA" id="ARBA00023163"/>
    </source>
</evidence>
<dbReference type="Gene3D" id="1.10.10.10">
    <property type="entry name" value="Winged helix-like DNA-binding domain superfamily/Winged helix DNA-binding domain"/>
    <property type="match status" value="1"/>
</dbReference>
<feature type="domain" description="HTH marR-type" evidence="4">
    <location>
        <begin position="1"/>
        <end position="130"/>
    </location>
</feature>